<dbReference type="PANTHER" id="PTHR46957">
    <property type="entry name" value="CYTOKINE RECEPTOR"/>
    <property type="match status" value="1"/>
</dbReference>
<dbReference type="AlphaFoldDB" id="A0AAW0MTA5"/>
<proteinExistence type="predicted"/>
<dbReference type="InterPro" id="IPR003961">
    <property type="entry name" value="FN3_dom"/>
</dbReference>
<reference evidence="3" key="1">
    <citation type="submission" date="2024-04" db="EMBL/GenBank/DDBJ databases">
        <title>Salinicola lusitanus LLJ914,a marine bacterium isolated from the Okinawa Trough.</title>
        <authorList>
            <person name="Li J."/>
        </authorList>
    </citation>
    <scope>NUCLEOTIDE SEQUENCE [LARGE SCALE GENOMIC DNA]</scope>
</reference>
<comment type="caution">
    <text evidence="2">The sequence shown here is derived from an EMBL/GenBank/DDBJ whole genome shotgun (WGS) entry which is preliminary data.</text>
</comment>
<dbReference type="SUPFAM" id="SSF49265">
    <property type="entry name" value="Fibronectin type III"/>
    <property type="match status" value="1"/>
</dbReference>
<dbReference type="InterPro" id="IPR050713">
    <property type="entry name" value="RTP_Phos/Ushers"/>
</dbReference>
<keyword evidence="3" id="KW-1185">Reference proteome</keyword>
<protein>
    <recommendedName>
        <fullName evidence="1">Fibronectin type-III domain-containing protein</fullName>
    </recommendedName>
</protein>
<dbReference type="PROSITE" id="PS50853">
    <property type="entry name" value="FN3"/>
    <property type="match status" value="1"/>
</dbReference>
<dbReference type="Proteomes" id="UP001460270">
    <property type="component" value="Unassembled WGS sequence"/>
</dbReference>
<gene>
    <name evidence="2" type="ORF">WMY93_026939</name>
</gene>
<name>A0AAW0MTA5_9GOBI</name>
<dbReference type="GO" id="GO:0045296">
    <property type="term" value="F:cadherin binding"/>
    <property type="evidence" value="ECO:0007669"/>
    <property type="project" value="TreeGrafter"/>
</dbReference>
<dbReference type="GO" id="GO:0043235">
    <property type="term" value="C:receptor complex"/>
    <property type="evidence" value="ECO:0007669"/>
    <property type="project" value="TreeGrafter"/>
</dbReference>
<sequence>MAATASSHCNNSAVPLAVSNLRLDSRGSSESVEASWERPVGGVESYELRLSAPGSLSQVKKNLTDDVTQSRFSGLVPGRVYQLRVRTRVGNQSNETSATAQTVPGSGLVSLSLSCEQWLVAALDSACRRLADLQRVSVERFVCSDKPDSE</sequence>
<feature type="domain" description="Fibronectin type-III" evidence="1">
    <location>
        <begin position="17"/>
        <end position="105"/>
    </location>
</feature>
<organism evidence="2 3">
    <name type="scientific">Mugilogobius chulae</name>
    <name type="common">yellowstripe goby</name>
    <dbReference type="NCBI Taxonomy" id="88201"/>
    <lineage>
        <taxon>Eukaryota</taxon>
        <taxon>Metazoa</taxon>
        <taxon>Chordata</taxon>
        <taxon>Craniata</taxon>
        <taxon>Vertebrata</taxon>
        <taxon>Euteleostomi</taxon>
        <taxon>Actinopterygii</taxon>
        <taxon>Neopterygii</taxon>
        <taxon>Teleostei</taxon>
        <taxon>Neoteleostei</taxon>
        <taxon>Acanthomorphata</taxon>
        <taxon>Gobiaria</taxon>
        <taxon>Gobiiformes</taxon>
        <taxon>Gobioidei</taxon>
        <taxon>Gobiidae</taxon>
        <taxon>Gobionellinae</taxon>
        <taxon>Mugilogobius</taxon>
    </lineage>
</organism>
<dbReference type="PANTHER" id="PTHR46957:SF2">
    <property type="entry name" value="RECEPTOR-TYPE TYROSINE-PROTEIN PHOSPHATASE BETA"/>
    <property type="match status" value="1"/>
</dbReference>
<dbReference type="InterPro" id="IPR036116">
    <property type="entry name" value="FN3_sf"/>
</dbReference>
<dbReference type="CDD" id="cd00063">
    <property type="entry name" value="FN3"/>
    <property type="match status" value="1"/>
</dbReference>
<evidence type="ECO:0000313" key="3">
    <source>
        <dbReference type="Proteomes" id="UP001460270"/>
    </source>
</evidence>
<dbReference type="FunFam" id="2.60.40.10:FF:000369">
    <property type="entry name" value="Protein tyrosine phosphatase, receptor type B"/>
    <property type="match status" value="1"/>
</dbReference>
<evidence type="ECO:0000313" key="2">
    <source>
        <dbReference type="EMBL" id="KAK7883816.1"/>
    </source>
</evidence>
<accession>A0AAW0MTA5</accession>
<dbReference type="EMBL" id="JBBPFD010000020">
    <property type="protein sequence ID" value="KAK7883816.1"/>
    <property type="molecule type" value="Genomic_DNA"/>
</dbReference>
<dbReference type="InterPro" id="IPR013783">
    <property type="entry name" value="Ig-like_fold"/>
</dbReference>
<dbReference type="GO" id="GO:0001525">
    <property type="term" value="P:angiogenesis"/>
    <property type="evidence" value="ECO:0007669"/>
    <property type="project" value="TreeGrafter"/>
</dbReference>
<evidence type="ECO:0000259" key="1">
    <source>
        <dbReference type="PROSITE" id="PS50853"/>
    </source>
</evidence>
<dbReference type="SMART" id="SM00060">
    <property type="entry name" value="FN3"/>
    <property type="match status" value="1"/>
</dbReference>
<dbReference type="Gene3D" id="2.60.40.10">
    <property type="entry name" value="Immunoglobulins"/>
    <property type="match status" value="1"/>
</dbReference>
<dbReference type="Pfam" id="PF00041">
    <property type="entry name" value="fn3"/>
    <property type="match status" value="1"/>
</dbReference>